<evidence type="ECO:0000256" key="5">
    <source>
        <dbReference type="ARBA" id="ARBA00022555"/>
    </source>
</evidence>
<dbReference type="InterPro" id="IPR012340">
    <property type="entry name" value="NA-bd_OB-fold"/>
</dbReference>
<dbReference type="InterPro" id="IPR041616">
    <property type="entry name" value="PheRS_beta_core"/>
</dbReference>
<keyword evidence="10 15" id="KW-0460">Magnesium</keyword>
<feature type="binding site" evidence="15">
    <location>
        <position position="458"/>
    </location>
    <ligand>
        <name>Mg(2+)</name>
        <dbReference type="ChEBI" id="CHEBI:18420"/>
        <note>shared with alpha subunit</note>
    </ligand>
</feature>
<keyword evidence="9 15" id="KW-0067">ATP-binding</keyword>
<dbReference type="PANTHER" id="PTHR10947">
    <property type="entry name" value="PHENYLALANYL-TRNA SYNTHETASE BETA CHAIN AND LEUCINE-RICH REPEAT-CONTAINING PROTEIN 47"/>
    <property type="match status" value="1"/>
</dbReference>
<comment type="catalytic activity">
    <reaction evidence="14 15">
        <text>tRNA(Phe) + L-phenylalanine + ATP = L-phenylalanyl-tRNA(Phe) + AMP + diphosphate + H(+)</text>
        <dbReference type="Rhea" id="RHEA:19413"/>
        <dbReference type="Rhea" id="RHEA-COMP:9668"/>
        <dbReference type="Rhea" id="RHEA-COMP:9699"/>
        <dbReference type="ChEBI" id="CHEBI:15378"/>
        <dbReference type="ChEBI" id="CHEBI:30616"/>
        <dbReference type="ChEBI" id="CHEBI:33019"/>
        <dbReference type="ChEBI" id="CHEBI:58095"/>
        <dbReference type="ChEBI" id="CHEBI:78442"/>
        <dbReference type="ChEBI" id="CHEBI:78531"/>
        <dbReference type="ChEBI" id="CHEBI:456215"/>
        <dbReference type="EC" id="6.1.1.20"/>
    </reaction>
</comment>
<evidence type="ECO:0000259" key="18">
    <source>
        <dbReference type="PROSITE" id="PS51447"/>
    </source>
</evidence>
<dbReference type="Pfam" id="PF03484">
    <property type="entry name" value="B5"/>
    <property type="match status" value="1"/>
</dbReference>
<protein>
    <recommendedName>
        <fullName evidence="15">Phenylalanine--tRNA ligase beta subunit</fullName>
        <ecNumber evidence="15">6.1.1.20</ecNumber>
    </recommendedName>
    <alternativeName>
        <fullName evidence="15">Phenylalanyl-tRNA synthetase beta subunit</fullName>
        <shortName evidence="15">PheRS</shortName>
    </alternativeName>
</protein>
<dbReference type="InterPro" id="IPR005147">
    <property type="entry name" value="tRNA_synthase_B5-dom"/>
</dbReference>
<comment type="subunit">
    <text evidence="3 15">Tetramer of two alpha and two beta subunits.</text>
</comment>
<evidence type="ECO:0000313" key="21">
    <source>
        <dbReference type="Proteomes" id="UP000700059"/>
    </source>
</evidence>
<evidence type="ECO:0000256" key="16">
    <source>
        <dbReference type="PROSITE-ProRule" id="PRU00209"/>
    </source>
</evidence>
<proteinExistence type="inferred from homology"/>
<comment type="cofactor">
    <cofactor evidence="15">
        <name>Mg(2+)</name>
        <dbReference type="ChEBI" id="CHEBI:18420"/>
    </cofactor>
    <text evidence="15">Binds 2 magnesium ions per tetramer.</text>
</comment>
<keyword evidence="21" id="KW-1185">Reference proteome</keyword>
<feature type="binding site" evidence="15">
    <location>
        <position position="452"/>
    </location>
    <ligand>
        <name>Mg(2+)</name>
        <dbReference type="ChEBI" id="CHEBI:18420"/>
        <note>shared with alpha subunit</note>
    </ligand>
</feature>
<keyword evidence="8 15" id="KW-0547">Nucleotide-binding</keyword>
<evidence type="ECO:0000256" key="2">
    <source>
        <dbReference type="ARBA" id="ARBA00008653"/>
    </source>
</evidence>
<evidence type="ECO:0000256" key="4">
    <source>
        <dbReference type="ARBA" id="ARBA00022490"/>
    </source>
</evidence>
<feature type="domain" description="FDX-ACB" evidence="18">
    <location>
        <begin position="692"/>
        <end position="784"/>
    </location>
</feature>
<dbReference type="SMART" id="SM00874">
    <property type="entry name" value="B5"/>
    <property type="match status" value="1"/>
</dbReference>
<comment type="caution">
    <text evidence="20">The sequence shown here is derived from an EMBL/GenBank/DDBJ whole genome shotgun (WGS) entry which is preliminary data.</text>
</comment>
<organism evidence="20 21">
    <name type="scientific">Helicobacter turcicus</name>
    <dbReference type="NCBI Taxonomy" id="2867412"/>
    <lineage>
        <taxon>Bacteria</taxon>
        <taxon>Pseudomonadati</taxon>
        <taxon>Campylobacterota</taxon>
        <taxon>Epsilonproteobacteria</taxon>
        <taxon>Campylobacterales</taxon>
        <taxon>Helicobacteraceae</taxon>
        <taxon>Helicobacter</taxon>
    </lineage>
</organism>
<dbReference type="SMART" id="SM00896">
    <property type="entry name" value="FDX-ACB"/>
    <property type="match status" value="1"/>
</dbReference>
<dbReference type="SUPFAM" id="SSF50249">
    <property type="entry name" value="Nucleic acid-binding proteins"/>
    <property type="match status" value="1"/>
</dbReference>
<dbReference type="Gene3D" id="3.30.56.10">
    <property type="match status" value="2"/>
</dbReference>
<dbReference type="PROSITE" id="PS51447">
    <property type="entry name" value="FDX_ACB"/>
    <property type="match status" value="1"/>
</dbReference>
<keyword evidence="6 15" id="KW-0436">Ligase</keyword>
<dbReference type="InterPro" id="IPR005121">
    <property type="entry name" value="Fdx_antiC-bd"/>
</dbReference>
<evidence type="ECO:0000256" key="1">
    <source>
        <dbReference type="ARBA" id="ARBA00004496"/>
    </source>
</evidence>
<dbReference type="PROSITE" id="PS51483">
    <property type="entry name" value="B5"/>
    <property type="match status" value="1"/>
</dbReference>
<feature type="domain" description="B5" evidence="19">
    <location>
        <begin position="397"/>
        <end position="474"/>
    </location>
</feature>
<dbReference type="InterPro" id="IPR045060">
    <property type="entry name" value="Phe-tRNA-ligase_IIc_bsu"/>
</dbReference>
<dbReference type="InterPro" id="IPR036690">
    <property type="entry name" value="Fdx_antiC-bd_sf"/>
</dbReference>
<dbReference type="Gene3D" id="3.30.70.380">
    <property type="entry name" value="Ferrodoxin-fold anticodon-binding domain"/>
    <property type="match status" value="1"/>
</dbReference>
<dbReference type="InterPro" id="IPR009061">
    <property type="entry name" value="DNA-bd_dom_put_sf"/>
</dbReference>
<keyword evidence="5 16" id="KW-0820">tRNA-binding</keyword>
<keyword evidence="13 15" id="KW-0030">Aminoacyl-tRNA synthetase</keyword>
<evidence type="ECO:0000256" key="15">
    <source>
        <dbReference type="HAMAP-Rule" id="MF_00283"/>
    </source>
</evidence>
<dbReference type="PROSITE" id="PS50886">
    <property type="entry name" value="TRBD"/>
    <property type="match status" value="1"/>
</dbReference>
<dbReference type="Pfam" id="PF01588">
    <property type="entry name" value="tRNA_bind"/>
    <property type="match status" value="1"/>
</dbReference>
<keyword evidence="4 15" id="KW-0963">Cytoplasm</keyword>
<evidence type="ECO:0000256" key="7">
    <source>
        <dbReference type="ARBA" id="ARBA00022723"/>
    </source>
</evidence>
<comment type="subcellular location">
    <subcellularLocation>
        <location evidence="1 15">Cytoplasm</location>
    </subcellularLocation>
</comment>
<dbReference type="InterPro" id="IPR002547">
    <property type="entry name" value="tRNA-bd_dom"/>
</dbReference>
<dbReference type="SUPFAM" id="SSF55681">
    <property type="entry name" value="Class II aaRS and biotin synthetases"/>
    <property type="match status" value="1"/>
</dbReference>
<accession>A0ABS7JLL9</accession>
<dbReference type="Gene3D" id="2.40.50.140">
    <property type="entry name" value="Nucleic acid-binding proteins"/>
    <property type="match status" value="1"/>
</dbReference>
<dbReference type="EMBL" id="JAIGYQ010000002">
    <property type="protein sequence ID" value="MBX7490284.1"/>
    <property type="molecule type" value="Genomic_DNA"/>
</dbReference>
<evidence type="ECO:0000256" key="6">
    <source>
        <dbReference type="ARBA" id="ARBA00022598"/>
    </source>
</evidence>
<dbReference type="SUPFAM" id="SSF46955">
    <property type="entry name" value="Putative DNA-binding domain"/>
    <property type="match status" value="1"/>
</dbReference>
<dbReference type="PANTHER" id="PTHR10947:SF0">
    <property type="entry name" value="PHENYLALANINE--TRNA LIGASE BETA SUBUNIT"/>
    <property type="match status" value="1"/>
</dbReference>
<dbReference type="Gene3D" id="3.30.930.10">
    <property type="entry name" value="Bira Bifunctional Protein, Domain 2"/>
    <property type="match status" value="1"/>
</dbReference>
<reference evidence="20 21" key="1">
    <citation type="submission" date="2021-08" db="EMBL/GenBank/DDBJ databases">
        <title>Helicobacter spp. isolated from feces of Anatolian Ground Squirrel (Spermophilus xanthoprymnus) in Turkey.</title>
        <authorList>
            <person name="Aydin F."/>
            <person name="Abay S."/>
            <person name="Kayman T."/>
            <person name="Karakaya E."/>
            <person name="Saticioglu I.B."/>
        </authorList>
    </citation>
    <scope>NUCLEOTIDE SEQUENCE [LARGE SCALE GENOMIC DNA]</scope>
    <source>
        <strain evidence="20 21">Faydin-H70</strain>
    </source>
</reference>
<evidence type="ECO:0000256" key="13">
    <source>
        <dbReference type="ARBA" id="ARBA00023146"/>
    </source>
</evidence>
<evidence type="ECO:0000256" key="8">
    <source>
        <dbReference type="ARBA" id="ARBA00022741"/>
    </source>
</evidence>
<evidence type="ECO:0000313" key="20">
    <source>
        <dbReference type="EMBL" id="MBX7490284.1"/>
    </source>
</evidence>
<gene>
    <name evidence="15 20" type="primary">pheT</name>
    <name evidence="20" type="ORF">K4G57_02170</name>
</gene>
<dbReference type="HAMAP" id="MF_00283">
    <property type="entry name" value="Phe_tRNA_synth_beta1"/>
    <property type="match status" value="1"/>
</dbReference>
<dbReference type="EC" id="6.1.1.20" evidence="15"/>
<keyword evidence="7 15" id="KW-0479">Metal-binding</keyword>
<comment type="similarity">
    <text evidence="2 15">Belongs to the phenylalanyl-tRNA synthetase beta subunit family. Type 1 subfamily.</text>
</comment>
<evidence type="ECO:0000256" key="11">
    <source>
        <dbReference type="ARBA" id="ARBA00022884"/>
    </source>
</evidence>
<evidence type="ECO:0000256" key="3">
    <source>
        <dbReference type="ARBA" id="ARBA00011209"/>
    </source>
</evidence>
<dbReference type="Pfam" id="PF17759">
    <property type="entry name" value="tRNA_synthFbeta"/>
    <property type="match status" value="1"/>
</dbReference>
<evidence type="ECO:0000256" key="12">
    <source>
        <dbReference type="ARBA" id="ARBA00022917"/>
    </source>
</evidence>
<dbReference type="InterPro" id="IPR004532">
    <property type="entry name" value="Phe-tRNA-ligase_IIc_bsu_bact"/>
</dbReference>
<dbReference type="NCBIfam" id="NF045760">
    <property type="entry name" value="YtpR"/>
    <property type="match status" value="1"/>
</dbReference>
<dbReference type="CDD" id="cd02796">
    <property type="entry name" value="tRNA_bind_bactPheRS"/>
    <property type="match status" value="1"/>
</dbReference>
<dbReference type="SUPFAM" id="SSF54991">
    <property type="entry name" value="Anticodon-binding domain of PheRS"/>
    <property type="match status" value="1"/>
</dbReference>
<evidence type="ECO:0000256" key="9">
    <source>
        <dbReference type="ARBA" id="ARBA00022840"/>
    </source>
</evidence>
<evidence type="ECO:0000259" key="19">
    <source>
        <dbReference type="PROSITE" id="PS51483"/>
    </source>
</evidence>
<evidence type="ECO:0000256" key="14">
    <source>
        <dbReference type="ARBA" id="ARBA00049255"/>
    </source>
</evidence>
<dbReference type="InterPro" id="IPR045864">
    <property type="entry name" value="aa-tRNA-synth_II/BPL/LPL"/>
</dbReference>
<evidence type="ECO:0000259" key="17">
    <source>
        <dbReference type="PROSITE" id="PS50886"/>
    </source>
</evidence>
<name>A0ABS7JLL9_9HELI</name>
<dbReference type="RefSeq" id="WP_221531542.1">
    <property type="nucleotide sequence ID" value="NZ_JAIGYP010000002.1"/>
</dbReference>
<dbReference type="InterPro" id="IPR033714">
    <property type="entry name" value="tRNA_bind_bactPheRS"/>
</dbReference>
<sequence length="784" mass="87378">MIFTRSILSHILSLENITSAMMYSTLNKIGLEVESFCAVVAPKRVVVGKILECQKHPDATKLNVTQVAIGGVEGAYETRQIVCGAPNARKGIYVAVALEGAELPNVTIKKAVLRGIESCGMLCSTTELGFPKVNDGIVELDSSIGELVVGKELSEYPMFNDEVYEISITPNRGDCMSLMGIARDLSVAFELELKPLNPPKVSDNAPGIGRVLQIVANNKHDASLLFQAIEAKPSTLPLCVNLLLGYNGILENAWLKDALSFSTLFSGVILNAYPQSFCQLDGQKVVLTLKKDEFGLESIYYENEKLSTIGVNLCTHVSKEAYVKEREFIVLEASYIAPEIIAQKVMETKAKVDTKVFQRSSRGSCTDLKVGLSVLSSLLLGEDGILYTDTQELIEMQPKNPITIDLELIEHIIGANVEKLRVVNILKRLDFGVEITSDENFIIAKPPLFRHDIVSLQDVAEEIIRFYGIDNVPSTPLSFVQKHQNGDASREYYFKRKIAQKAIGVGFNEAVHFIFEEREKLQNYGFEVLNEVLDLLNPITQELNTLRSTLLLGLLRAVERNCNNGFNAVSLFEIGAVYNKKREQGTSLAFIQSGLLCEERYPNTKGVKGSFFGFCDRIARVIGGFNVEPLESKIKLFHSGQCAKIIQKNKEVGLIATLHPKVAEEFRLSETYLCELNMELLSEEIPQVQMYSKFQKTQRDLSVVLSKSIPYYKIRECIEGLKIPSIIGFYPLDIYEDSTLQDKISLTIRFALQSDVKTLEEKDINVAMEIVLDGLKKTFGVELR</sequence>
<dbReference type="NCBIfam" id="TIGR00472">
    <property type="entry name" value="pheT_bact"/>
    <property type="match status" value="1"/>
</dbReference>
<dbReference type="GO" id="GO:0004826">
    <property type="term" value="F:phenylalanine-tRNA ligase activity"/>
    <property type="evidence" value="ECO:0007669"/>
    <property type="project" value="UniProtKB-EC"/>
</dbReference>
<evidence type="ECO:0000256" key="10">
    <source>
        <dbReference type="ARBA" id="ARBA00022842"/>
    </source>
</evidence>
<feature type="binding site" evidence="15">
    <location>
        <position position="461"/>
    </location>
    <ligand>
        <name>Mg(2+)</name>
        <dbReference type="ChEBI" id="CHEBI:18420"/>
        <note>shared with alpha subunit</note>
    </ligand>
</feature>
<feature type="domain" description="TRNA-binding" evidence="17">
    <location>
        <begin position="39"/>
        <end position="154"/>
    </location>
</feature>
<keyword evidence="12 15" id="KW-0648">Protein biosynthesis</keyword>
<dbReference type="Pfam" id="PF03147">
    <property type="entry name" value="FDX-ACB"/>
    <property type="match status" value="1"/>
</dbReference>
<feature type="binding site" evidence="15">
    <location>
        <position position="462"/>
    </location>
    <ligand>
        <name>Mg(2+)</name>
        <dbReference type="ChEBI" id="CHEBI:18420"/>
        <note>shared with alpha subunit</note>
    </ligand>
</feature>
<keyword evidence="11 16" id="KW-0694">RNA-binding</keyword>
<dbReference type="Proteomes" id="UP000700059">
    <property type="component" value="Unassembled WGS sequence"/>
</dbReference>